<protein>
    <recommendedName>
        <fullName evidence="1">Glutamine amidotransferase domain-containing protein</fullName>
    </recommendedName>
</protein>
<gene>
    <name evidence="2" type="ORF">BWK73_29730</name>
</gene>
<dbReference type="PANTHER" id="PTHR42695">
    <property type="entry name" value="GLUTAMINE AMIDOTRANSFERASE YLR126C-RELATED"/>
    <property type="match status" value="1"/>
</dbReference>
<accession>A0A1Y1QJ58</accession>
<dbReference type="InterPro" id="IPR044992">
    <property type="entry name" value="ChyE-like"/>
</dbReference>
<feature type="domain" description="Glutamine amidotransferase" evidence="1">
    <location>
        <begin position="55"/>
        <end position="189"/>
    </location>
</feature>
<proteinExistence type="predicted"/>
<organism evidence="2 3">
    <name type="scientific">Thiothrix lacustris</name>
    <dbReference type="NCBI Taxonomy" id="525917"/>
    <lineage>
        <taxon>Bacteria</taxon>
        <taxon>Pseudomonadati</taxon>
        <taxon>Pseudomonadota</taxon>
        <taxon>Gammaproteobacteria</taxon>
        <taxon>Thiotrichales</taxon>
        <taxon>Thiotrichaceae</taxon>
        <taxon>Thiothrix</taxon>
    </lineage>
</organism>
<dbReference type="CDD" id="cd01741">
    <property type="entry name" value="GATase1_1"/>
    <property type="match status" value="1"/>
</dbReference>
<dbReference type="GO" id="GO:0005829">
    <property type="term" value="C:cytosol"/>
    <property type="evidence" value="ECO:0007669"/>
    <property type="project" value="TreeGrafter"/>
</dbReference>
<dbReference type="InterPro" id="IPR017926">
    <property type="entry name" value="GATASE"/>
</dbReference>
<dbReference type="Gene3D" id="3.40.50.880">
    <property type="match status" value="1"/>
</dbReference>
<name>A0A1Y1QJ58_9GAMM</name>
<sequence>MLIGILETGRAPNELIPEYGTYTTMFAALLGQTGAALRFQVFAVMDGEFPDSPQACDGWLITGSRHGVYDDLPWLEPLKVLIRQIQQAQVPLIGICFGHQIMAEALGGKVTKAPQGWGVGRHHYQVVQALPWMGTAPANITLNAMHQDQVMECPPQAQVFLQSAFCPYAGLVYGNSAFSVQAHPEFTVNFERALIELRDDAPLPHEIAAPALADLAQTNASTDSNTVARWMADFYITATG</sequence>
<dbReference type="EMBL" id="MTEJ01000228">
    <property type="protein sequence ID" value="OQX06871.1"/>
    <property type="molecule type" value="Genomic_DNA"/>
</dbReference>
<reference evidence="2 3" key="1">
    <citation type="submission" date="2017-01" db="EMBL/GenBank/DDBJ databases">
        <title>Novel large sulfur bacteria in the metagenomes of groundwater-fed chemosynthetic microbial mats in the Lake Huron basin.</title>
        <authorList>
            <person name="Sharrar A.M."/>
            <person name="Flood B.E."/>
            <person name="Bailey J.V."/>
            <person name="Jones D.S."/>
            <person name="Biddanda B."/>
            <person name="Ruberg S.A."/>
            <person name="Marcus D.N."/>
            <person name="Dick G.J."/>
        </authorList>
    </citation>
    <scope>NUCLEOTIDE SEQUENCE [LARGE SCALE GENOMIC DNA]</scope>
    <source>
        <strain evidence="2">A8</strain>
    </source>
</reference>
<evidence type="ECO:0000313" key="3">
    <source>
        <dbReference type="Proteomes" id="UP000192491"/>
    </source>
</evidence>
<dbReference type="PROSITE" id="PS51273">
    <property type="entry name" value="GATASE_TYPE_1"/>
    <property type="match status" value="1"/>
</dbReference>
<dbReference type="Pfam" id="PF00117">
    <property type="entry name" value="GATase"/>
    <property type="match status" value="1"/>
</dbReference>
<dbReference type="InterPro" id="IPR029062">
    <property type="entry name" value="Class_I_gatase-like"/>
</dbReference>
<evidence type="ECO:0000259" key="1">
    <source>
        <dbReference type="Pfam" id="PF00117"/>
    </source>
</evidence>
<dbReference type="SUPFAM" id="SSF52317">
    <property type="entry name" value="Class I glutamine amidotransferase-like"/>
    <property type="match status" value="1"/>
</dbReference>
<comment type="caution">
    <text evidence="2">The sequence shown here is derived from an EMBL/GenBank/DDBJ whole genome shotgun (WGS) entry which is preliminary data.</text>
</comment>
<dbReference type="PANTHER" id="PTHR42695:SF5">
    <property type="entry name" value="GLUTAMINE AMIDOTRANSFERASE YLR126C-RELATED"/>
    <property type="match status" value="1"/>
</dbReference>
<dbReference type="AlphaFoldDB" id="A0A1Y1QJ58"/>
<evidence type="ECO:0000313" key="2">
    <source>
        <dbReference type="EMBL" id="OQX06871.1"/>
    </source>
</evidence>
<dbReference type="Proteomes" id="UP000192491">
    <property type="component" value="Unassembled WGS sequence"/>
</dbReference>